<protein>
    <submittedName>
        <fullName evidence="1">Uncharacterized protein</fullName>
    </submittedName>
</protein>
<evidence type="ECO:0000313" key="1">
    <source>
        <dbReference type="EMBL" id="EJD76493.1"/>
    </source>
</evidence>
<dbReference type="EMBL" id="JH712073">
    <property type="protein sequence ID" value="EJD76493.1"/>
    <property type="molecule type" value="Genomic_DNA"/>
</dbReference>
<reference evidence="1" key="1">
    <citation type="submission" date="2012-04" db="EMBL/GenBank/DDBJ databases">
        <title>The Genome Sequence of Loa loa.</title>
        <authorList>
            <consortium name="The Broad Institute Genome Sequencing Platform"/>
            <consortium name="Broad Institute Genome Sequencing Center for Infectious Disease"/>
            <person name="Nutman T.B."/>
            <person name="Fink D.L."/>
            <person name="Russ C."/>
            <person name="Young S."/>
            <person name="Zeng Q."/>
            <person name="Gargeya S."/>
            <person name="Alvarado L."/>
            <person name="Berlin A."/>
            <person name="Chapman S.B."/>
            <person name="Chen Z."/>
            <person name="Freedman E."/>
            <person name="Gellesch M."/>
            <person name="Goldberg J."/>
            <person name="Griggs A."/>
            <person name="Gujja S."/>
            <person name="Heilman E.R."/>
            <person name="Heiman D."/>
            <person name="Howarth C."/>
            <person name="Mehta T."/>
            <person name="Neiman D."/>
            <person name="Pearson M."/>
            <person name="Roberts A."/>
            <person name="Saif S."/>
            <person name="Shea T."/>
            <person name="Shenoy N."/>
            <person name="Sisk P."/>
            <person name="Stolte C."/>
            <person name="Sykes S."/>
            <person name="White J."/>
            <person name="Yandava C."/>
            <person name="Haas B."/>
            <person name="Henn M.R."/>
            <person name="Nusbaum C."/>
            <person name="Birren B."/>
        </authorList>
    </citation>
    <scope>NUCLEOTIDE SEQUENCE [LARGE SCALE GENOMIC DNA]</scope>
</reference>
<proteinExistence type="predicted"/>
<name>A0A1S0ULQ4_LOALO</name>
<dbReference type="AlphaFoldDB" id="A0A1S0ULQ4"/>
<sequence>MTVRNNFDNFYTSASFTTIGVQNESKAFERSHQTNSTNDLFSPSLSKKKQISNYRRSPAQKIDLNLDYVEENTYLESDPTVEIAFDDDENVVGIPKSW</sequence>
<dbReference type="GeneID" id="31251420"/>
<accession>A0A1S0ULQ4</accession>
<dbReference type="CTD" id="31251420"/>
<gene>
    <name evidence="1" type="ORF">LOAG_16565</name>
</gene>
<organism evidence="1">
    <name type="scientific">Loa loa</name>
    <name type="common">Eye worm</name>
    <name type="synonym">Filaria loa</name>
    <dbReference type="NCBI Taxonomy" id="7209"/>
    <lineage>
        <taxon>Eukaryota</taxon>
        <taxon>Metazoa</taxon>
        <taxon>Ecdysozoa</taxon>
        <taxon>Nematoda</taxon>
        <taxon>Chromadorea</taxon>
        <taxon>Rhabditida</taxon>
        <taxon>Spirurina</taxon>
        <taxon>Spiruromorpha</taxon>
        <taxon>Filarioidea</taxon>
        <taxon>Onchocercidae</taxon>
        <taxon>Loa</taxon>
    </lineage>
</organism>
<dbReference type="InParanoid" id="A0A1S0ULQ4"/>
<dbReference type="KEGG" id="loa:LOAG_16565"/>
<dbReference type="RefSeq" id="XP_020307287.1">
    <property type="nucleotide sequence ID" value="XM_020449218.1"/>
</dbReference>